<evidence type="ECO:0008006" key="4">
    <source>
        <dbReference type="Google" id="ProtNLM"/>
    </source>
</evidence>
<feature type="transmembrane region" description="Helical" evidence="1">
    <location>
        <begin position="685"/>
        <end position="706"/>
    </location>
</feature>
<evidence type="ECO:0000313" key="2">
    <source>
        <dbReference type="EMBL" id="CDW78086.1"/>
    </source>
</evidence>
<reference evidence="2 3" key="1">
    <citation type="submission" date="2014-06" db="EMBL/GenBank/DDBJ databases">
        <authorList>
            <person name="Swart Estienne"/>
        </authorList>
    </citation>
    <scope>NUCLEOTIDE SEQUENCE [LARGE SCALE GENOMIC DNA]</scope>
    <source>
        <strain evidence="2 3">130c</strain>
    </source>
</reference>
<gene>
    <name evidence="2" type="primary">Contig19402.g20573</name>
    <name evidence="2" type="ORF">STYLEM_7057</name>
</gene>
<keyword evidence="1" id="KW-0472">Membrane</keyword>
<dbReference type="EMBL" id="CCKQ01006765">
    <property type="protein sequence ID" value="CDW78086.1"/>
    <property type="molecule type" value="Genomic_DNA"/>
</dbReference>
<dbReference type="InParanoid" id="A0A078A892"/>
<keyword evidence="1" id="KW-0812">Transmembrane</keyword>
<evidence type="ECO:0000313" key="3">
    <source>
        <dbReference type="Proteomes" id="UP000039865"/>
    </source>
</evidence>
<keyword evidence="1" id="KW-1133">Transmembrane helix</keyword>
<dbReference type="Proteomes" id="UP000039865">
    <property type="component" value="Unassembled WGS sequence"/>
</dbReference>
<dbReference type="SUPFAM" id="SSF51126">
    <property type="entry name" value="Pectin lyase-like"/>
    <property type="match status" value="1"/>
</dbReference>
<keyword evidence="3" id="KW-1185">Reference proteome</keyword>
<dbReference type="PANTHER" id="PTHR11319">
    <property type="entry name" value="G PROTEIN-COUPLED RECEPTOR-RELATED"/>
    <property type="match status" value="1"/>
</dbReference>
<dbReference type="OrthoDB" id="296301at2759"/>
<evidence type="ECO:0000256" key="1">
    <source>
        <dbReference type="SAM" id="Phobius"/>
    </source>
</evidence>
<organism evidence="2 3">
    <name type="scientific">Stylonychia lemnae</name>
    <name type="common">Ciliate</name>
    <dbReference type="NCBI Taxonomy" id="5949"/>
    <lineage>
        <taxon>Eukaryota</taxon>
        <taxon>Sar</taxon>
        <taxon>Alveolata</taxon>
        <taxon>Ciliophora</taxon>
        <taxon>Intramacronucleata</taxon>
        <taxon>Spirotrichea</taxon>
        <taxon>Stichotrichia</taxon>
        <taxon>Sporadotrichida</taxon>
        <taxon>Oxytrichidae</taxon>
        <taxon>Stylonychinae</taxon>
        <taxon>Stylonychia</taxon>
    </lineage>
</organism>
<protein>
    <recommendedName>
        <fullName evidence="4">Transmembrane protein</fullName>
    </recommendedName>
</protein>
<proteinExistence type="predicted"/>
<name>A0A078A892_STYLE</name>
<dbReference type="AlphaFoldDB" id="A0A078A892"/>
<feature type="transmembrane region" description="Helical" evidence="1">
    <location>
        <begin position="537"/>
        <end position="559"/>
    </location>
</feature>
<dbReference type="InterPro" id="IPR011050">
    <property type="entry name" value="Pectin_lyase_fold/virulence"/>
</dbReference>
<dbReference type="PANTHER" id="PTHR11319:SF35">
    <property type="entry name" value="OUTER MEMBRANE PROTEIN PMPC-RELATED"/>
    <property type="match status" value="1"/>
</dbReference>
<sequence>MDGQCFNCSFIQATNGGSIYMLGDANLYIEGSKFKQNLALSGGAIYASRIKGLTIINSEFLSNRCTQNLGCNVYVSYTDNGILIDNTQFESLQSNSFYCKETILRITSSRFYDESVVLKENQMILQDFSGGLYLEEMYDISMLDLVFKNLRGKDGGAIFIQVSDTFKKTNLLDKPYSLTRIQIQNCLAMQGGAIYIHNVKKLNLIDSQVKNNHALQKGGGIYYYCQQDKLIECSLDLGVSTQITENIAEIQGGGIFWNFQEPIGGMVYKNKAYLYGNNYSGVGFQIKQYNSKSNTTLEQTQIIAPQSRSGGEVEAFYVVLVDKYGEVMRLDSTSKISLNVISKKRNLRQTNFTTSISGITTFYAQNGTFNISGLIILGGPNQTSEFTLTSNGIDMNIPDNFNTYKTLKEYQIQVVIKLRSCKSGEGLSDSGECFDCPVGFYLIEPPFFPTDCLECNSVKAICLGGDRIGPKPGFWRKSNLTNNFQNCPKTEACLGMLAPDYNPRGECLSQYLGPLCSVCMPGYQKNGEIECSRCPELYLNIMRIIAIVTFLVFMITMMVRSNYNSANTKKIHSVYFKIFMNHLQLLVLCSQFDFQWPSYVKAFFDSPSPIASSSEQIVSIDCFIDRRESNTVDRNQINADLQEWRIIYSKITFLSLLPIYCAINIAAVLYVYLKYKNLYGEFESFFMSTNVVIFFLFHPTITQYMINMFKQEKIFHNQIQLSKL</sequence>
<accession>A0A078A892</accession>
<feature type="transmembrane region" description="Helical" evidence="1">
    <location>
        <begin position="651"/>
        <end position="673"/>
    </location>
</feature>